<dbReference type="InterPro" id="IPR045279">
    <property type="entry name" value="ARR-like"/>
</dbReference>
<evidence type="ECO:0000256" key="2">
    <source>
        <dbReference type="ARBA" id="ARBA00023012"/>
    </source>
</evidence>
<sequence>MHNYKQNIMEQPSNIENVQINILLVDDDQICLNIIAQYLGKMNYHVVAMRNPVDALIALQMNQESFDLVLTDVHMPLMNGLQLLKHVKEDFQLPVVLMSADYDKDMMLRGLEEGASFYLVKPITQKSLTKLWQSTISKSNNCPNFRALLATVEDQTTQVLRMTNENGVNKKQKLIWTTSLHNLFLEAVNKIGLEKAVPKKILEYMNVPGLRRDHVASHLQKYRIFLKRIYEPSKYTEDGVLCNWNERPLRSGFVLNEITYLTDNFQQQYQQLLTQRKKGEILIF</sequence>
<dbReference type="InterPro" id="IPR001005">
    <property type="entry name" value="SANT/Myb"/>
</dbReference>
<dbReference type="EMBL" id="JBDFQZ010000005">
    <property type="protein sequence ID" value="KAK9724550.1"/>
    <property type="molecule type" value="Genomic_DNA"/>
</dbReference>
<dbReference type="InterPro" id="IPR011006">
    <property type="entry name" value="CheY-like_superfamily"/>
</dbReference>
<name>A0AAW1KUF9_SAPOF</name>
<accession>A0AAW1KUF9</accession>
<dbReference type="Gene3D" id="3.40.50.2300">
    <property type="match status" value="1"/>
</dbReference>
<evidence type="ECO:0000256" key="3">
    <source>
        <dbReference type="ARBA" id="ARBA00023015"/>
    </source>
</evidence>
<dbReference type="PANTHER" id="PTHR43874">
    <property type="entry name" value="TWO-COMPONENT RESPONSE REGULATOR"/>
    <property type="match status" value="1"/>
</dbReference>
<keyword evidence="9" id="KW-1185">Reference proteome</keyword>
<evidence type="ECO:0000256" key="4">
    <source>
        <dbReference type="ARBA" id="ARBA00023163"/>
    </source>
</evidence>
<evidence type="ECO:0000313" key="8">
    <source>
        <dbReference type="EMBL" id="KAK9724550.1"/>
    </source>
</evidence>
<proteinExistence type="predicted"/>
<dbReference type="Gene3D" id="1.10.10.60">
    <property type="entry name" value="Homeodomain-like"/>
    <property type="match status" value="1"/>
</dbReference>
<dbReference type="NCBIfam" id="TIGR01557">
    <property type="entry name" value="myb_SHAQKYF"/>
    <property type="match status" value="1"/>
</dbReference>
<evidence type="ECO:0000256" key="6">
    <source>
        <dbReference type="PROSITE-ProRule" id="PRU00169"/>
    </source>
</evidence>
<dbReference type="InterPro" id="IPR006447">
    <property type="entry name" value="Myb_dom_plants"/>
</dbReference>
<dbReference type="PROSITE" id="PS50110">
    <property type="entry name" value="RESPONSE_REGULATORY"/>
    <property type="match status" value="1"/>
</dbReference>
<dbReference type="FunFam" id="1.10.10.60:FF:000007">
    <property type="entry name" value="Two-component response regulator"/>
    <property type="match status" value="1"/>
</dbReference>
<dbReference type="SMART" id="SM00448">
    <property type="entry name" value="REC"/>
    <property type="match status" value="1"/>
</dbReference>
<dbReference type="PANTHER" id="PTHR43874:SF19">
    <property type="entry name" value="RESPONSE REGULATOR 23-RELATED"/>
    <property type="match status" value="1"/>
</dbReference>
<dbReference type="InterPro" id="IPR009057">
    <property type="entry name" value="Homeodomain-like_sf"/>
</dbReference>
<gene>
    <name evidence="8" type="ORF">RND81_05G081500</name>
</gene>
<dbReference type="GO" id="GO:0003677">
    <property type="term" value="F:DNA binding"/>
    <property type="evidence" value="ECO:0007669"/>
    <property type="project" value="InterPro"/>
</dbReference>
<dbReference type="Pfam" id="PF00249">
    <property type="entry name" value="Myb_DNA-binding"/>
    <property type="match status" value="1"/>
</dbReference>
<feature type="modified residue" description="4-aspartylphosphate" evidence="6">
    <location>
        <position position="72"/>
    </location>
</feature>
<comment type="subcellular location">
    <subcellularLocation>
        <location evidence="1">Nucleus</location>
    </subcellularLocation>
</comment>
<evidence type="ECO:0000259" key="7">
    <source>
        <dbReference type="PROSITE" id="PS50110"/>
    </source>
</evidence>
<keyword evidence="2" id="KW-0902">Two-component regulatory system</keyword>
<dbReference type="Pfam" id="PF00072">
    <property type="entry name" value="Response_reg"/>
    <property type="match status" value="1"/>
</dbReference>
<keyword evidence="5" id="KW-0539">Nucleus</keyword>
<comment type="caution">
    <text evidence="8">The sequence shown here is derived from an EMBL/GenBank/DDBJ whole genome shotgun (WGS) entry which is preliminary data.</text>
</comment>
<dbReference type="InterPro" id="IPR001789">
    <property type="entry name" value="Sig_transdc_resp-reg_receiver"/>
</dbReference>
<dbReference type="SUPFAM" id="SSF46689">
    <property type="entry name" value="Homeodomain-like"/>
    <property type="match status" value="1"/>
</dbReference>
<dbReference type="AlphaFoldDB" id="A0AAW1KUF9"/>
<protein>
    <recommendedName>
        <fullName evidence="7">Response regulatory domain-containing protein</fullName>
    </recommendedName>
</protein>
<keyword evidence="3" id="KW-0805">Transcription regulation</keyword>
<feature type="domain" description="Response regulatory" evidence="7">
    <location>
        <begin position="21"/>
        <end position="136"/>
    </location>
</feature>
<evidence type="ECO:0000256" key="1">
    <source>
        <dbReference type="ARBA" id="ARBA00004123"/>
    </source>
</evidence>
<reference evidence="8" key="1">
    <citation type="submission" date="2024-03" db="EMBL/GenBank/DDBJ databases">
        <title>WGS assembly of Saponaria officinalis var. Norfolk2.</title>
        <authorList>
            <person name="Jenkins J."/>
            <person name="Shu S."/>
            <person name="Grimwood J."/>
            <person name="Barry K."/>
            <person name="Goodstein D."/>
            <person name="Schmutz J."/>
            <person name="Leebens-Mack J."/>
            <person name="Osbourn A."/>
        </authorList>
    </citation>
    <scope>NUCLEOTIDE SEQUENCE [LARGE SCALE GENOMIC DNA]</scope>
    <source>
        <strain evidence="8">JIC</strain>
    </source>
</reference>
<keyword evidence="6" id="KW-0597">Phosphoprotein</keyword>
<dbReference type="GO" id="GO:0005634">
    <property type="term" value="C:nucleus"/>
    <property type="evidence" value="ECO:0007669"/>
    <property type="project" value="UniProtKB-SubCell"/>
</dbReference>
<evidence type="ECO:0000313" key="9">
    <source>
        <dbReference type="Proteomes" id="UP001443914"/>
    </source>
</evidence>
<dbReference type="GO" id="GO:0000160">
    <property type="term" value="P:phosphorelay signal transduction system"/>
    <property type="evidence" value="ECO:0007669"/>
    <property type="project" value="UniProtKB-KW"/>
</dbReference>
<dbReference type="GO" id="GO:0009736">
    <property type="term" value="P:cytokinin-activated signaling pathway"/>
    <property type="evidence" value="ECO:0007669"/>
    <property type="project" value="InterPro"/>
</dbReference>
<evidence type="ECO:0000256" key="5">
    <source>
        <dbReference type="ARBA" id="ARBA00023242"/>
    </source>
</evidence>
<organism evidence="8 9">
    <name type="scientific">Saponaria officinalis</name>
    <name type="common">Common soapwort</name>
    <name type="synonym">Lychnis saponaria</name>
    <dbReference type="NCBI Taxonomy" id="3572"/>
    <lineage>
        <taxon>Eukaryota</taxon>
        <taxon>Viridiplantae</taxon>
        <taxon>Streptophyta</taxon>
        <taxon>Embryophyta</taxon>
        <taxon>Tracheophyta</taxon>
        <taxon>Spermatophyta</taxon>
        <taxon>Magnoliopsida</taxon>
        <taxon>eudicotyledons</taxon>
        <taxon>Gunneridae</taxon>
        <taxon>Pentapetalae</taxon>
        <taxon>Caryophyllales</taxon>
        <taxon>Caryophyllaceae</taxon>
        <taxon>Caryophylleae</taxon>
        <taxon>Saponaria</taxon>
    </lineage>
</organism>
<dbReference type="SUPFAM" id="SSF52172">
    <property type="entry name" value="CheY-like"/>
    <property type="match status" value="1"/>
</dbReference>
<dbReference type="Proteomes" id="UP001443914">
    <property type="component" value="Unassembled WGS sequence"/>
</dbReference>
<keyword evidence="4" id="KW-0804">Transcription</keyword>